<gene>
    <name evidence="2" type="ORF">Pc20g04130</name>
    <name evidence="2" type="ORF">PCH_Pc20g04130</name>
</gene>
<evidence type="ECO:0000313" key="2">
    <source>
        <dbReference type="EMBL" id="CAP85742.1"/>
    </source>
</evidence>
<sequence>MALPSIDHSSSHPGVYLSCFAQISDQRLQGPADHLISTTNQDYGVSSGLYAGSSVKSVSGRCIDHAKGTRPEVVQKFVWFWPKSKFPKSSRTQQAASEERASRQELPMLDINMESTQLHARPSSELMKIVRTVSASREALLGDGARSLLHSMGRSQDPSHD</sequence>
<protein>
    <submittedName>
        <fullName evidence="2">Uncharacterized protein</fullName>
    </submittedName>
</protein>
<reference evidence="2 3" key="1">
    <citation type="journal article" date="2008" name="Nat. Biotechnol.">
        <title>Genome sequencing and analysis of the filamentous fungus Penicillium chrysogenum.</title>
        <authorList>
            <person name="van den Berg M.A."/>
            <person name="Albang R."/>
            <person name="Albermann K."/>
            <person name="Badger J.H."/>
            <person name="Daran J.-M."/>
            <person name="Driessen A.J.M."/>
            <person name="Garcia-Estrada C."/>
            <person name="Fedorova N.D."/>
            <person name="Harris D.M."/>
            <person name="Heijne W.H.M."/>
            <person name="Joardar V.S."/>
            <person name="Kiel J.A.K.W."/>
            <person name="Kovalchuk A."/>
            <person name="Martin J.F."/>
            <person name="Nierman W.C."/>
            <person name="Nijland J.G."/>
            <person name="Pronk J.T."/>
            <person name="Roubos J.A."/>
            <person name="van der Klei I.J."/>
            <person name="van Peij N.N.M.E."/>
            <person name="Veenhuis M."/>
            <person name="von Doehren H."/>
            <person name="Wagner C."/>
            <person name="Wortman J.R."/>
            <person name="Bovenberg R.A.L."/>
        </authorList>
    </citation>
    <scope>NUCLEOTIDE SEQUENCE [LARGE SCALE GENOMIC DNA]</scope>
    <source>
        <strain evidence="3">ATCC 28089 / DSM 1075 / NRRL 1951 / Wisconsin 54-1255</strain>
    </source>
</reference>
<feature type="region of interest" description="Disordered" evidence="1">
    <location>
        <begin position="86"/>
        <end position="107"/>
    </location>
</feature>
<accession>B6HD98</accession>
<dbReference type="AlphaFoldDB" id="B6HD98"/>
<evidence type="ECO:0000256" key="1">
    <source>
        <dbReference type="SAM" id="MobiDB-lite"/>
    </source>
</evidence>
<feature type="compositionally biased region" description="Polar residues" evidence="1">
    <location>
        <begin position="87"/>
        <end position="96"/>
    </location>
</feature>
<evidence type="ECO:0000313" key="3">
    <source>
        <dbReference type="Proteomes" id="UP000000724"/>
    </source>
</evidence>
<dbReference type="EMBL" id="AM920435">
    <property type="protein sequence ID" value="CAP85742.1"/>
    <property type="molecule type" value="Genomic_DNA"/>
</dbReference>
<dbReference type="VEuPathDB" id="FungiDB:PCH_Pc20g04130"/>
<keyword evidence="3" id="KW-1185">Reference proteome</keyword>
<proteinExistence type="predicted"/>
<dbReference type="HOGENOM" id="CLU_1644267_0_0_1"/>
<name>B6HD98_PENRW</name>
<dbReference type="OrthoDB" id="4357639at2759"/>
<dbReference type="Proteomes" id="UP000000724">
    <property type="component" value="Contig Pc00c20"/>
</dbReference>
<organism evidence="2 3">
    <name type="scientific">Penicillium rubens (strain ATCC 28089 / DSM 1075 / NRRL 1951 / Wisconsin 54-1255)</name>
    <name type="common">Penicillium chrysogenum</name>
    <dbReference type="NCBI Taxonomy" id="500485"/>
    <lineage>
        <taxon>Eukaryota</taxon>
        <taxon>Fungi</taxon>
        <taxon>Dikarya</taxon>
        <taxon>Ascomycota</taxon>
        <taxon>Pezizomycotina</taxon>
        <taxon>Eurotiomycetes</taxon>
        <taxon>Eurotiomycetidae</taxon>
        <taxon>Eurotiales</taxon>
        <taxon>Aspergillaceae</taxon>
        <taxon>Penicillium</taxon>
        <taxon>Penicillium chrysogenum species complex</taxon>
    </lineage>
</organism>